<keyword evidence="7 11" id="KW-0732">Signal</keyword>
<dbReference type="Pfam" id="PF05662">
    <property type="entry name" value="YadA_stalk"/>
    <property type="match status" value="1"/>
</dbReference>
<feature type="domain" description="Trimeric autotransporter adhesin YadA-like head" evidence="13">
    <location>
        <begin position="212"/>
        <end position="231"/>
    </location>
</feature>
<feature type="signal peptide" evidence="11">
    <location>
        <begin position="1"/>
        <end position="30"/>
    </location>
</feature>
<feature type="domain" description="Trimeric autotransporter adhesin YadA-like head" evidence="13">
    <location>
        <begin position="108"/>
        <end position="134"/>
    </location>
</feature>
<dbReference type="Gene3D" id="2.60.40.4050">
    <property type="match status" value="1"/>
</dbReference>
<evidence type="ECO:0000313" key="15">
    <source>
        <dbReference type="EMBL" id="KLT73087.1"/>
    </source>
</evidence>
<evidence type="ECO:0000256" key="4">
    <source>
        <dbReference type="ARBA" id="ARBA00022448"/>
    </source>
</evidence>
<evidence type="ECO:0000259" key="12">
    <source>
        <dbReference type="Pfam" id="PF03895"/>
    </source>
</evidence>
<feature type="domain" description="Trimeric autotransporter adhesin YadA-like C-terminal membrane anchor" evidence="12">
    <location>
        <begin position="379"/>
        <end position="438"/>
    </location>
</feature>
<comment type="similarity">
    <text evidence="3">Belongs to the autotransporter-2 (AT-2) (TC 1.B.40) family.</text>
</comment>
<dbReference type="PATRIC" id="fig|1470200.3.peg.2179"/>
<evidence type="ECO:0000256" key="9">
    <source>
        <dbReference type="ARBA" id="ARBA00023136"/>
    </source>
</evidence>
<gene>
    <name evidence="15" type="ORF">PL75_05055</name>
</gene>
<keyword evidence="8" id="KW-0653">Protein transport</keyword>
<evidence type="ECO:0000256" key="10">
    <source>
        <dbReference type="ARBA" id="ARBA00023237"/>
    </source>
</evidence>
<comment type="caution">
    <text evidence="15">The sequence shown here is derived from an EMBL/GenBank/DDBJ whole genome shotgun (WGS) entry which is preliminary data.</text>
</comment>
<dbReference type="CDD" id="cd12820">
    <property type="entry name" value="LbR_YadA-like"/>
    <property type="match status" value="2"/>
</dbReference>
<feature type="chain" id="PRO_5005246747" description="Adhesin" evidence="11">
    <location>
        <begin position="31"/>
        <end position="438"/>
    </location>
</feature>
<feature type="domain" description="Trimeric autotransporter adhesin YadA-like head" evidence="13">
    <location>
        <begin position="52"/>
        <end position="78"/>
    </location>
</feature>
<evidence type="ECO:0000256" key="11">
    <source>
        <dbReference type="SAM" id="SignalP"/>
    </source>
</evidence>
<dbReference type="EMBL" id="JTDO01000006">
    <property type="protein sequence ID" value="KLT73087.1"/>
    <property type="molecule type" value="Genomic_DNA"/>
</dbReference>
<keyword evidence="10" id="KW-0998">Cell outer membrane</keyword>
<evidence type="ECO:0000256" key="1">
    <source>
        <dbReference type="ARBA" id="ARBA00004241"/>
    </source>
</evidence>
<dbReference type="InterPro" id="IPR011049">
    <property type="entry name" value="Serralysin-like_metalloprot_C"/>
</dbReference>
<evidence type="ECO:0000259" key="14">
    <source>
        <dbReference type="Pfam" id="PF05662"/>
    </source>
</evidence>
<keyword evidence="5" id="KW-1134">Transmembrane beta strand</keyword>
<dbReference type="GO" id="GO:0009986">
    <property type="term" value="C:cell surface"/>
    <property type="evidence" value="ECO:0007669"/>
    <property type="project" value="UniProtKB-SubCell"/>
</dbReference>
<proteinExistence type="inferred from homology"/>
<dbReference type="SUPFAM" id="SSF101967">
    <property type="entry name" value="Adhesin YadA, collagen-binding domain"/>
    <property type="match status" value="1"/>
</dbReference>
<evidence type="ECO:0000256" key="3">
    <source>
        <dbReference type="ARBA" id="ARBA00005848"/>
    </source>
</evidence>
<dbReference type="Gene3D" id="1.20.5.170">
    <property type="match status" value="1"/>
</dbReference>
<feature type="domain" description="Trimeric autotransporter adhesin YadA-like stalk" evidence="14">
    <location>
        <begin position="315"/>
        <end position="358"/>
    </location>
</feature>
<dbReference type="InterPro" id="IPR005594">
    <property type="entry name" value="YadA_C"/>
</dbReference>
<organism evidence="15 16">
    <name type="scientific">Neisseria arctica</name>
    <dbReference type="NCBI Taxonomy" id="1470200"/>
    <lineage>
        <taxon>Bacteria</taxon>
        <taxon>Pseudomonadati</taxon>
        <taxon>Pseudomonadota</taxon>
        <taxon>Betaproteobacteria</taxon>
        <taxon>Neisseriales</taxon>
        <taxon>Neisseriaceae</taxon>
        <taxon>Neisseria</taxon>
    </lineage>
</organism>
<feature type="domain" description="Trimeric autotransporter adhesin YadA-like head" evidence="13">
    <location>
        <begin position="164"/>
        <end position="188"/>
    </location>
</feature>
<evidence type="ECO:0000256" key="5">
    <source>
        <dbReference type="ARBA" id="ARBA00022452"/>
    </source>
</evidence>
<keyword evidence="4" id="KW-0813">Transport</keyword>
<dbReference type="STRING" id="1470200.PL75_05055"/>
<sequence>MSSTSLRAIHRKELAVILAALFAVPSAAMAAGAEQYFSVYSTNSNVESHANATGNYSVAAGTWSTASGLAGVAVGSQSSATKESTIAIGAQAKATAVSATAVGEQANASGATATAVGRQSTASGGQSLAAGSESKATGQLSTALGTNSQASGNQSIAVGVATQADSDNATAVGNQSKATGKSALSLGSASSATGAVSTAVGSEATALNGADTALGRKATARGGQSTAVGSAAEASGVMSLSAGAGSKATASQAVALGRGAVADQASSIALGSASETAPVVRTTSATVNGITYSGFAATAPNSTVSVGKVGAERTVTNVAAGRITADSTDAINGSQLYLVANQVGNNAANINQINNRIDDMDDDLRAGIAGATAIAFLQRPNEAGKSMVSVGVGGYRGEQALAVGYARNSDNNKWSTKAGVGINTQRHLNWGGSVGYQW</sequence>
<comment type="subcellular location">
    <subcellularLocation>
        <location evidence="2">Cell outer membrane</location>
    </subcellularLocation>
    <subcellularLocation>
        <location evidence="1">Cell surface</location>
    </subcellularLocation>
</comment>
<keyword evidence="6" id="KW-0812">Transmembrane</keyword>
<feature type="domain" description="Trimeric autotransporter adhesin YadA-like head" evidence="13">
    <location>
        <begin position="248"/>
        <end position="273"/>
    </location>
</feature>
<dbReference type="GO" id="GO:0009279">
    <property type="term" value="C:cell outer membrane"/>
    <property type="evidence" value="ECO:0007669"/>
    <property type="project" value="UniProtKB-SubCell"/>
</dbReference>
<dbReference type="Pfam" id="PF05658">
    <property type="entry name" value="YadA_head"/>
    <property type="match status" value="7"/>
</dbReference>
<evidence type="ECO:0000313" key="16">
    <source>
        <dbReference type="Proteomes" id="UP000036027"/>
    </source>
</evidence>
<keyword evidence="16" id="KW-1185">Reference proteome</keyword>
<dbReference type="AlphaFoldDB" id="A0A0J0YSM2"/>
<accession>A0A0J0YSM2</accession>
<dbReference type="GO" id="GO:0015031">
    <property type="term" value="P:protein transport"/>
    <property type="evidence" value="ECO:0007669"/>
    <property type="project" value="UniProtKB-KW"/>
</dbReference>
<name>A0A0J0YSM2_9NEIS</name>
<dbReference type="Gene3D" id="3.30.1300.30">
    <property type="entry name" value="GSPII I/J protein-like"/>
    <property type="match status" value="1"/>
</dbReference>
<evidence type="ECO:0000256" key="7">
    <source>
        <dbReference type="ARBA" id="ARBA00022729"/>
    </source>
</evidence>
<dbReference type="Gene3D" id="2.150.10.10">
    <property type="entry name" value="Serralysin-like metalloprotease, C-terminal"/>
    <property type="match status" value="2"/>
</dbReference>
<keyword evidence="9" id="KW-0472">Membrane</keyword>
<dbReference type="Pfam" id="PF03895">
    <property type="entry name" value="YadA_anchor"/>
    <property type="match status" value="1"/>
</dbReference>
<evidence type="ECO:0000259" key="13">
    <source>
        <dbReference type="Pfam" id="PF05658"/>
    </source>
</evidence>
<dbReference type="Proteomes" id="UP000036027">
    <property type="component" value="Unassembled WGS sequence"/>
</dbReference>
<dbReference type="InterPro" id="IPR008640">
    <property type="entry name" value="Adhesin_Head_dom"/>
</dbReference>
<evidence type="ECO:0000256" key="8">
    <source>
        <dbReference type="ARBA" id="ARBA00022927"/>
    </source>
</evidence>
<dbReference type="SUPFAM" id="SSF54523">
    <property type="entry name" value="Pili subunits"/>
    <property type="match status" value="1"/>
</dbReference>
<reference evidence="15 16" key="1">
    <citation type="submission" date="2014-11" db="EMBL/GenBank/DDBJ databases">
        <title>Genome of a novel goose pathogen.</title>
        <authorList>
            <person name="Hansen C.M."/>
            <person name="Hueffer K."/>
            <person name="Choi S.C."/>
        </authorList>
    </citation>
    <scope>NUCLEOTIDE SEQUENCE [LARGE SCALE GENOMIC DNA]</scope>
    <source>
        <strain evidence="15 16">KH1503</strain>
    </source>
</reference>
<feature type="domain" description="Trimeric autotransporter adhesin YadA-like head" evidence="13">
    <location>
        <begin position="136"/>
        <end position="159"/>
    </location>
</feature>
<evidence type="ECO:0008006" key="17">
    <source>
        <dbReference type="Google" id="ProtNLM"/>
    </source>
</evidence>
<evidence type="ECO:0000256" key="2">
    <source>
        <dbReference type="ARBA" id="ARBA00004442"/>
    </source>
</evidence>
<feature type="domain" description="Trimeric autotransporter adhesin YadA-like head" evidence="13">
    <location>
        <begin position="80"/>
        <end position="103"/>
    </location>
</feature>
<evidence type="ECO:0000256" key="6">
    <source>
        <dbReference type="ARBA" id="ARBA00022692"/>
    </source>
</evidence>
<protein>
    <recommendedName>
        <fullName evidence="17">Adhesin</fullName>
    </recommendedName>
</protein>
<dbReference type="InterPro" id="IPR045584">
    <property type="entry name" value="Pilin-like"/>
</dbReference>
<dbReference type="InterPro" id="IPR008635">
    <property type="entry name" value="Coiled_stalk_dom"/>
</dbReference>